<evidence type="ECO:0000313" key="3">
    <source>
        <dbReference type="EMBL" id="TYK29198.1"/>
    </source>
</evidence>
<accession>A0A5D3E0F5</accession>
<evidence type="ECO:0000313" key="5">
    <source>
        <dbReference type="Proteomes" id="UP000321947"/>
    </source>
</evidence>
<sequence>MPSRILHLQTPLDCLKESYPSTYLISESIPFINAIINVFIHHLGNTSSPWMLLSKRTDPTFPLAIFKGRVSFPRKHITEGISERKFAPISQPPTPVQDFEPHRDGMESPTESCTNDKMSENDRSNVVVLENVKEKNSNDETEIPDLVLNIPFVTMFPTKISLHSSQRLQQALTLPYRKVSTLLYCVLNGRMLSWKRCLIGHSHCFEKRALEKNKTWEICALLKGHKIVGCKWVFSLKYKADGTLDRHKFRVLLSVAVNKDWTLYQPDAKNAFLNEDLMEEVFGCRPVDTPMEFNRKLGNDDQVPVDKEQYQLLLGKLVYLSHTHPDISFAMSVVSQFIQAPYEEHTEVINRILRY</sequence>
<proteinExistence type="predicted"/>
<dbReference type="OrthoDB" id="46422at2759"/>
<dbReference type="Proteomes" id="UP000321393">
    <property type="component" value="Unassembled WGS sequence"/>
</dbReference>
<gene>
    <name evidence="3" type="ORF">E5676_scaffold880G00090</name>
    <name evidence="2" type="ORF">E6C27_scaffold27G00290</name>
</gene>
<dbReference type="Proteomes" id="UP000321947">
    <property type="component" value="Unassembled WGS sequence"/>
</dbReference>
<keyword evidence="3" id="KW-0695">RNA-directed DNA polymerase</keyword>
<dbReference type="PANTHER" id="PTHR11439">
    <property type="entry name" value="GAG-POL-RELATED RETROTRANSPOSON"/>
    <property type="match status" value="1"/>
</dbReference>
<evidence type="ECO:0000313" key="2">
    <source>
        <dbReference type="EMBL" id="KAA0053341.1"/>
    </source>
</evidence>
<keyword evidence="3" id="KW-0808">Transferase</keyword>
<dbReference type="AlphaFoldDB" id="A0A5D3E0F5"/>
<organism evidence="3 5">
    <name type="scientific">Cucumis melo var. makuwa</name>
    <name type="common">Oriental melon</name>
    <dbReference type="NCBI Taxonomy" id="1194695"/>
    <lineage>
        <taxon>Eukaryota</taxon>
        <taxon>Viridiplantae</taxon>
        <taxon>Streptophyta</taxon>
        <taxon>Embryophyta</taxon>
        <taxon>Tracheophyta</taxon>
        <taxon>Spermatophyta</taxon>
        <taxon>Magnoliopsida</taxon>
        <taxon>eudicotyledons</taxon>
        <taxon>Gunneridae</taxon>
        <taxon>Pentapetalae</taxon>
        <taxon>rosids</taxon>
        <taxon>fabids</taxon>
        <taxon>Cucurbitales</taxon>
        <taxon>Cucurbitaceae</taxon>
        <taxon>Benincaseae</taxon>
        <taxon>Cucumis</taxon>
    </lineage>
</organism>
<name>A0A5D3E0F5_CUCMM</name>
<dbReference type="EMBL" id="SSTD01001846">
    <property type="protein sequence ID" value="TYK29198.1"/>
    <property type="molecule type" value="Genomic_DNA"/>
</dbReference>
<reference evidence="4 5" key="1">
    <citation type="submission" date="2019-08" db="EMBL/GenBank/DDBJ databases">
        <title>Draft genome sequences of two oriental melons (Cucumis melo L. var makuwa).</title>
        <authorList>
            <person name="Kwon S.-Y."/>
        </authorList>
    </citation>
    <scope>NUCLEOTIDE SEQUENCE [LARGE SCALE GENOMIC DNA]</scope>
    <source>
        <strain evidence="5">cv. Chang Bougi</strain>
        <strain evidence="4">cv. SW 3</strain>
        <tissue evidence="3">Leaf</tissue>
    </source>
</reference>
<dbReference type="GO" id="GO:0003964">
    <property type="term" value="F:RNA-directed DNA polymerase activity"/>
    <property type="evidence" value="ECO:0007669"/>
    <property type="project" value="UniProtKB-KW"/>
</dbReference>
<dbReference type="EMBL" id="SSTE01009560">
    <property type="protein sequence ID" value="KAA0053341.1"/>
    <property type="molecule type" value="Genomic_DNA"/>
</dbReference>
<keyword evidence="3" id="KW-0548">Nucleotidyltransferase</keyword>
<feature type="region of interest" description="Disordered" evidence="1">
    <location>
        <begin position="87"/>
        <end position="120"/>
    </location>
</feature>
<protein>
    <submittedName>
        <fullName evidence="3">Reverse transcriptase</fullName>
    </submittedName>
</protein>
<comment type="caution">
    <text evidence="3">The sequence shown here is derived from an EMBL/GenBank/DDBJ whole genome shotgun (WGS) entry which is preliminary data.</text>
</comment>
<evidence type="ECO:0000313" key="4">
    <source>
        <dbReference type="Proteomes" id="UP000321393"/>
    </source>
</evidence>
<dbReference type="PANTHER" id="PTHR11439:SF467">
    <property type="entry name" value="INTEGRASE CATALYTIC DOMAIN-CONTAINING PROTEIN"/>
    <property type="match status" value="1"/>
</dbReference>
<evidence type="ECO:0000256" key="1">
    <source>
        <dbReference type="SAM" id="MobiDB-lite"/>
    </source>
</evidence>